<name>A0A8K0GHK8_IGNLU</name>
<gene>
    <name evidence="1" type="ORF">ILUMI_06616</name>
</gene>
<dbReference type="EMBL" id="VTPC01002750">
    <property type="protein sequence ID" value="KAF2899566.1"/>
    <property type="molecule type" value="Genomic_DNA"/>
</dbReference>
<dbReference type="OrthoDB" id="6777793at2759"/>
<protein>
    <submittedName>
        <fullName evidence="1">Uncharacterized protein</fullName>
    </submittedName>
</protein>
<evidence type="ECO:0000313" key="2">
    <source>
        <dbReference type="Proteomes" id="UP000801492"/>
    </source>
</evidence>
<dbReference type="AlphaFoldDB" id="A0A8K0GHK8"/>
<dbReference type="Proteomes" id="UP000801492">
    <property type="component" value="Unassembled WGS sequence"/>
</dbReference>
<accession>A0A8K0GHK8</accession>
<reference evidence="1" key="1">
    <citation type="submission" date="2019-08" db="EMBL/GenBank/DDBJ databases">
        <title>The genome of the North American firefly Photinus pyralis.</title>
        <authorList>
            <consortium name="Photinus pyralis genome working group"/>
            <person name="Fallon T.R."/>
            <person name="Sander Lower S.E."/>
            <person name="Weng J.-K."/>
        </authorList>
    </citation>
    <scope>NUCLEOTIDE SEQUENCE</scope>
    <source>
        <strain evidence="1">TRF0915ILg1</strain>
        <tissue evidence="1">Whole body</tissue>
    </source>
</reference>
<sequence length="300" mass="33573">MNISLQIENFCGVSFTSTELHVSFASTELHVDAKTSRMSRDDSDAEKLSAWFLSHNSFPVLEYSMFLSTGVIGDNNINCHVAYKAGSSSLSKMVGALFNKITLKREYRVLSLWCVTSTIAVHDEMVPVNPETIFCHIAFYKNQRGGRKTHKSLLYNLFDPAEHRGDRALVVLDGYHDQNDKSTKSAEREHRRKKCSSADAVFDKTIPATMAKERFFCNECNKKRFITMMTNGLLAQNFEAKQAVEDADSTIISNALQLDQQSGTAVIVVGKRCGSSHTFDSSSFSFLESIFAEARKKQTS</sequence>
<evidence type="ECO:0000313" key="1">
    <source>
        <dbReference type="EMBL" id="KAF2899566.1"/>
    </source>
</evidence>
<comment type="caution">
    <text evidence="1">The sequence shown here is derived from an EMBL/GenBank/DDBJ whole genome shotgun (WGS) entry which is preliminary data.</text>
</comment>
<organism evidence="1 2">
    <name type="scientific">Ignelater luminosus</name>
    <name type="common">Cucubano</name>
    <name type="synonym">Pyrophorus luminosus</name>
    <dbReference type="NCBI Taxonomy" id="2038154"/>
    <lineage>
        <taxon>Eukaryota</taxon>
        <taxon>Metazoa</taxon>
        <taxon>Ecdysozoa</taxon>
        <taxon>Arthropoda</taxon>
        <taxon>Hexapoda</taxon>
        <taxon>Insecta</taxon>
        <taxon>Pterygota</taxon>
        <taxon>Neoptera</taxon>
        <taxon>Endopterygota</taxon>
        <taxon>Coleoptera</taxon>
        <taxon>Polyphaga</taxon>
        <taxon>Elateriformia</taxon>
        <taxon>Elateroidea</taxon>
        <taxon>Elateridae</taxon>
        <taxon>Agrypninae</taxon>
        <taxon>Pyrophorini</taxon>
        <taxon>Ignelater</taxon>
    </lineage>
</organism>
<keyword evidence="2" id="KW-1185">Reference proteome</keyword>
<proteinExistence type="predicted"/>